<organism evidence="1 2">
    <name type="scientific">Candidatus Shapirobacteria bacterium CG06_land_8_20_14_3_00_40_12</name>
    <dbReference type="NCBI Taxonomy" id="1974881"/>
    <lineage>
        <taxon>Bacteria</taxon>
        <taxon>Candidatus Shapironibacteriota</taxon>
    </lineage>
</organism>
<proteinExistence type="predicted"/>
<sequence>MLLTRRTNVLFTEDDYLTLRYLARQNQKTIGELIRLAVTKTYTTKGRINKKVNQDLKSSLKSGWKLLINPQKPLNYKELVEHGRKY</sequence>
<comment type="caution">
    <text evidence="1">The sequence shown here is derived from an EMBL/GenBank/DDBJ whole genome shotgun (WGS) entry which is preliminary data.</text>
</comment>
<name>A0A2M7AQW5_9BACT</name>
<evidence type="ECO:0000313" key="1">
    <source>
        <dbReference type="EMBL" id="PIU72880.1"/>
    </source>
</evidence>
<dbReference type="EMBL" id="PEWA01000065">
    <property type="protein sequence ID" value="PIU72880.1"/>
    <property type="molecule type" value="Genomic_DNA"/>
</dbReference>
<evidence type="ECO:0000313" key="2">
    <source>
        <dbReference type="Proteomes" id="UP000231407"/>
    </source>
</evidence>
<protein>
    <submittedName>
        <fullName evidence="1">Uncharacterized protein</fullName>
    </submittedName>
</protein>
<dbReference type="AlphaFoldDB" id="A0A2M7AQW5"/>
<accession>A0A2M7AQW5</accession>
<gene>
    <name evidence="1" type="ORF">COS78_04570</name>
</gene>
<dbReference type="Proteomes" id="UP000231407">
    <property type="component" value="Unassembled WGS sequence"/>
</dbReference>
<reference evidence="2" key="1">
    <citation type="submission" date="2017-09" db="EMBL/GenBank/DDBJ databases">
        <title>Depth-based differentiation of microbial function through sediment-hosted aquifers and enrichment of novel symbionts in the deep terrestrial subsurface.</title>
        <authorList>
            <person name="Probst A.J."/>
            <person name="Ladd B."/>
            <person name="Jarett J.K."/>
            <person name="Geller-Mcgrath D.E."/>
            <person name="Sieber C.M.K."/>
            <person name="Emerson J.B."/>
            <person name="Anantharaman K."/>
            <person name="Thomas B.C."/>
            <person name="Malmstrom R."/>
            <person name="Stieglmeier M."/>
            <person name="Klingl A."/>
            <person name="Woyke T."/>
            <person name="Ryan C.M."/>
            <person name="Banfield J.F."/>
        </authorList>
    </citation>
    <scope>NUCLEOTIDE SEQUENCE [LARGE SCALE GENOMIC DNA]</scope>
</reference>